<evidence type="ECO:0000313" key="2">
    <source>
        <dbReference type="Proteomes" id="UP001165121"/>
    </source>
</evidence>
<dbReference type="Gene3D" id="3.10.10.10">
    <property type="entry name" value="HIV Type 1 Reverse Transcriptase, subunit A, domain 1"/>
    <property type="match status" value="1"/>
</dbReference>
<organism evidence="1 2">
    <name type="scientific">Phytophthora fragariaefolia</name>
    <dbReference type="NCBI Taxonomy" id="1490495"/>
    <lineage>
        <taxon>Eukaryota</taxon>
        <taxon>Sar</taxon>
        <taxon>Stramenopiles</taxon>
        <taxon>Oomycota</taxon>
        <taxon>Peronosporomycetes</taxon>
        <taxon>Peronosporales</taxon>
        <taxon>Peronosporaceae</taxon>
        <taxon>Phytophthora</taxon>
    </lineage>
</organism>
<dbReference type="EMBL" id="BSXT01001478">
    <property type="protein sequence ID" value="GMF42837.1"/>
    <property type="molecule type" value="Genomic_DNA"/>
</dbReference>
<dbReference type="Gene3D" id="2.40.70.10">
    <property type="entry name" value="Acid Proteases"/>
    <property type="match status" value="1"/>
</dbReference>
<name>A0A9W6XQ62_9STRA</name>
<dbReference type="Proteomes" id="UP001165121">
    <property type="component" value="Unassembled WGS sequence"/>
</dbReference>
<gene>
    <name evidence="1" type="ORF">Pfra01_001419900</name>
</gene>
<dbReference type="InterPro" id="IPR021109">
    <property type="entry name" value="Peptidase_aspartic_dom_sf"/>
</dbReference>
<protein>
    <submittedName>
        <fullName evidence="1">Unnamed protein product</fullName>
    </submittedName>
</protein>
<proteinExistence type="predicted"/>
<dbReference type="AlphaFoldDB" id="A0A9W6XQ62"/>
<dbReference type="OrthoDB" id="125412at2759"/>
<evidence type="ECO:0000313" key="1">
    <source>
        <dbReference type="EMBL" id="GMF42837.1"/>
    </source>
</evidence>
<accession>A0A9W6XQ62</accession>
<keyword evidence="2" id="KW-1185">Reference proteome</keyword>
<reference evidence="1" key="1">
    <citation type="submission" date="2023-04" db="EMBL/GenBank/DDBJ databases">
        <title>Phytophthora fragariaefolia NBRC 109709.</title>
        <authorList>
            <person name="Ichikawa N."/>
            <person name="Sato H."/>
            <person name="Tonouchi N."/>
        </authorList>
    </citation>
    <scope>NUCLEOTIDE SEQUENCE</scope>
    <source>
        <strain evidence="1">NBRC 109709</strain>
    </source>
</reference>
<comment type="caution">
    <text evidence="1">The sequence shown here is derived from an EMBL/GenBank/DDBJ whole genome shotgun (WGS) entry which is preliminary data.</text>
</comment>
<sequence length="308" mass="33305">MDIARRLKLKLRMRDPIRVAGLGGVPTYISASARINITLGPRIVYIMTVYVANIGEGMEVLLGMNFMYAAGVRLSVRDGLIQLPDEETVVMCGRESSSRSARIGLARVCGTAAVSPARGARHREDSIRPRLSESSNPGDTFIQALAGICLLYGGEPGRSGLGPAVYIQADSELMSQLCDELAMIPEVNDLSPECDITQAGVGEAGRTTPDEDRKLRTVLEYHRKILLGNENAVPAPARGTVCDLDVGDAKPGARRPRSIAPHLMLAVYELLKKLLETKLINNSESLWSSPIMIVLNTAWIPDVLTTGL</sequence>